<evidence type="ECO:0000313" key="2">
    <source>
        <dbReference type="EMBL" id="KAF2800350.1"/>
    </source>
</evidence>
<protein>
    <submittedName>
        <fullName evidence="2">Uncharacterized protein</fullName>
    </submittedName>
</protein>
<name>A0A6A6XV85_9PLEO</name>
<evidence type="ECO:0000256" key="1">
    <source>
        <dbReference type="SAM" id="MobiDB-lite"/>
    </source>
</evidence>
<accession>A0A6A6XV85</accession>
<sequence length="117" mass="11811">MAMAAAKQSFAPGVVSAPRPQSNDGARLGDSPLHALAGRTGSGHGVGQGDARCATAPPLILPLAVFERHPGASILRAGHFCPGADYSALVRCPAARESDALWAFVRRATTGAAPAGQ</sequence>
<reference evidence="2" key="1">
    <citation type="journal article" date="2020" name="Stud. Mycol.">
        <title>101 Dothideomycetes genomes: a test case for predicting lifestyles and emergence of pathogens.</title>
        <authorList>
            <person name="Haridas S."/>
            <person name="Albert R."/>
            <person name="Binder M."/>
            <person name="Bloem J."/>
            <person name="Labutti K."/>
            <person name="Salamov A."/>
            <person name="Andreopoulos B."/>
            <person name="Baker S."/>
            <person name="Barry K."/>
            <person name="Bills G."/>
            <person name="Bluhm B."/>
            <person name="Cannon C."/>
            <person name="Castanera R."/>
            <person name="Culley D."/>
            <person name="Daum C."/>
            <person name="Ezra D."/>
            <person name="Gonzalez J."/>
            <person name="Henrissat B."/>
            <person name="Kuo A."/>
            <person name="Liang C."/>
            <person name="Lipzen A."/>
            <person name="Lutzoni F."/>
            <person name="Magnuson J."/>
            <person name="Mondo S."/>
            <person name="Nolan M."/>
            <person name="Ohm R."/>
            <person name="Pangilinan J."/>
            <person name="Park H.-J."/>
            <person name="Ramirez L."/>
            <person name="Alfaro M."/>
            <person name="Sun H."/>
            <person name="Tritt A."/>
            <person name="Yoshinaga Y."/>
            <person name="Zwiers L.-H."/>
            <person name="Turgeon B."/>
            <person name="Goodwin S."/>
            <person name="Spatafora J."/>
            <person name="Crous P."/>
            <person name="Grigoriev I."/>
        </authorList>
    </citation>
    <scope>NUCLEOTIDE SEQUENCE</scope>
    <source>
        <strain evidence="2">CBS 109.77</strain>
    </source>
</reference>
<feature type="region of interest" description="Disordered" evidence="1">
    <location>
        <begin position="1"/>
        <end position="49"/>
    </location>
</feature>
<evidence type="ECO:0000313" key="3">
    <source>
        <dbReference type="Proteomes" id="UP000799757"/>
    </source>
</evidence>
<dbReference type="AlphaFoldDB" id="A0A6A6XV85"/>
<organism evidence="2 3">
    <name type="scientific">Melanomma pulvis-pyrius CBS 109.77</name>
    <dbReference type="NCBI Taxonomy" id="1314802"/>
    <lineage>
        <taxon>Eukaryota</taxon>
        <taxon>Fungi</taxon>
        <taxon>Dikarya</taxon>
        <taxon>Ascomycota</taxon>
        <taxon>Pezizomycotina</taxon>
        <taxon>Dothideomycetes</taxon>
        <taxon>Pleosporomycetidae</taxon>
        <taxon>Pleosporales</taxon>
        <taxon>Melanommataceae</taxon>
        <taxon>Melanomma</taxon>
    </lineage>
</organism>
<gene>
    <name evidence="2" type="ORF">K505DRAFT_12375</name>
</gene>
<proteinExistence type="predicted"/>
<dbReference type="EMBL" id="MU001749">
    <property type="protein sequence ID" value="KAF2800350.1"/>
    <property type="molecule type" value="Genomic_DNA"/>
</dbReference>
<keyword evidence="3" id="KW-1185">Reference proteome</keyword>
<dbReference type="Proteomes" id="UP000799757">
    <property type="component" value="Unassembled WGS sequence"/>
</dbReference>